<dbReference type="EMBL" id="FZNT01000003">
    <property type="protein sequence ID" value="SNR43632.1"/>
    <property type="molecule type" value="Genomic_DNA"/>
</dbReference>
<keyword evidence="3" id="KW-1185">Reference proteome</keyword>
<evidence type="ECO:0000313" key="3">
    <source>
        <dbReference type="Proteomes" id="UP000198384"/>
    </source>
</evidence>
<dbReference type="GO" id="GO:0016853">
    <property type="term" value="F:isomerase activity"/>
    <property type="evidence" value="ECO:0007669"/>
    <property type="project" value="UniProtKB-KW"/>
</dbReference>
<gene>
    <name evidence="2" type="ORF">SAMN06265371_10322</name>
</gene>
<dbReference type="OrthoDB" id="9801426at2"/>
<name>A0A238WAP5_9FLAO</name>
<dbReference type="InterPro" id="IPR013022">
    <property type="entry name" value="Xyl_isomerase-like_TIM-brl"/>
</dbReference>
<dbReference type="SUPFAM" id="SSF51658">
    <property type="entry name" value="Xylose isomerase-like"/>
    <property type="match status" value="1"/>
</dbReference>
<protein>
    <submittedName>
        <fullName evidence="2">Sugar phosphate isomerase/epimerase</fullName>
    </submittedName>
</protein>
<dbReference type="Pfam" id="PF01261">
    <property type="entry name" value="AP_endonuc_2"/>
    <property type="match status" value="1"/>
</dbReference>
<reference evidence="2 3" key="1">
    <citation type="submission" date="2017-06" db="EMBL/GenBank/DDBJ databases">
        <authorList>
            <person name="Kim H.J."/>
            <person name="Triplett B.A."/>
        </authorList>
    </citation>
    <scope>NUCLEOTIDE SEQUENCE [LARGE SCALE GENOMIC DNA]</scope>
    <source>
        <strain evidence="2 3">DSM 29150</strain>
    </source>
</reference>
<evidence type="ECO:0000313" key="2">
    <source>
        <dbReference type="EMBL" id="SNR43632.1"/>
    </source>
</evidence>
<dbReference type="InterPro" id="IPR050312">
    <property type="entry name" value="IolE/XylAMocC-like"/>
</dbReference>
<dbReference type="RefSeq" id="WP_089380708.1">
    <property type="nucleotide sequence ID" value="NZ_FZNT01000003.1"/>
</dbReference>
<evidence type="ECO:0000259" key="1">
    <source>
        <dbReference type="Pfam" id="PF01261"/>
    </source>
</evidence>
<dbReference type="PANTHER" id="PTHR12110:SF21">
    <property type="entry name" value="XYLOSE ISOMERASE-LIKE TIM BARREL DOMAIN-CONTAINING PROTEIN"/>
    <property type="match status" value="1"/>
</dbReference>
<dbReference type="AlphaFoldDB" id="A0A238WAP5"/>
<dbReference type="Proteomes" id="UP000198384">
    <property type="component" value="Unassembled WGS sequence"/>
</dbReference>
<keyword evidence="2" id="KW-0413">Isomerase</keyword>
<accession>A0A238WAP5</accession>
<feature type="domain" description="Xylose isomerase-like TIM barrel" evidence="1">
    <location>
        <begin position="52"/>
        <end position="282"/>
    </location>
</feature>
<sequence>MNKLILALVFLIAIGVNSCQKNIKKNELTNPFFVYNFGGLENLTPQAQINTLKSIGYDGISLRMAKEEHIAQLNEFIQLADNTSDFKIYSVFVRYNFNDSEQDRNRWKKVVDSITDKNIALWFIFGKKEVGINDEQVENILRNVVNYSASKKVPVTLYPHSWCYFYSAEQSLPMVEKINHPNLKLALHTCHELKAGNGNRLDEVVINVKDYLSFVTIAGASKKMDTTSRRSMDNSTIMPLEDGDFDYAPFFKALKTINYKKPVGYINFGFEKEPEQYLPESLEEWGVIKSNYLNY</sequence>
<dbReference type="InterPro" id="IPR036237">
    <property type="entry name" value="Xyl_isomerase-like_sf"/>
</dbReference>
<organism evidence="2 3">
    <name type="scientific">Lutibacter agarilyticus</name>
    <dbReference type="NCBI Taxonomy" id="1109740"/>
    <lineage>
        <taxon>Bacteria</taxon>
        <taxon>Pseudomonadati</taxon>
        <taxon>Bacteroidota</taxon>
        <taxon>Flavobacteriia</taxon>
        <taxon>Flavobacteriales</taxon>
        <taxon>Flavobacteriaceae</taxon>
        <taxon>Lutibacter</taxon>
    </lineage>
</organism>
<dbReference type="Gene3D" id="3.20.20.150">
    <property type="entry name" value="Divalent-metal-dependent TIM barrel enzymes"/>
    <property type="match status" value="1"/>
</dbReference>
<proteinExistence type="predicted"/>
<dbReference type="PANTHER" id="PTHR12110">
    <property type="entry name" value="HYDROXYPYRUVATE ISOMERASE"/>
    <property type="match status" value="1"/>
</dbReference>